<dbReference type="Gene3D" id="2.120.10.80">
    <property type="entry name" value="Kelch-type beta propeller"/>
    <property type="match status" value="2"/>
</dbReference>
<dbReference type="AlphaFoldDB" id="A0AAF3EVS5"/>
<evidence type="ECO:0000313" key="2">
    <source>
        <dbReference type="Proteomes" id="UP000887575"/>
    </source>
</evidence>
<name>A0AAF3EVS5_9BILA</name>
<dbReference type="InterPro" id="IPR006652">
    <property type="entry name" value="Kelch_1"/>
</dbReference>
<dbReference type="Pfam" id="PF01344">
    <property type="entry name" value="Kelch_1"/>
    <property type="match status" value="1"/>
</dbReference>
<dbReference type="GO" id="GO:0005737">
    <property type="term" value="C:cytoplasm"/>
    <property type="evidence" value="ECO:0007669"/>
    <property type="project" value="TreeGrafter"/>
</dbReference>
<evidence type="ECO:0000313" key="3">
    <source>
        <dbReference type="WBParaSite" id="MBELARI_LOCUS18294"/>
    </source>
</evidence>
<dbReference type="SUPFAM" id="SSF117281">
    <property type="entry name" value="Kelch motif"/>
    <property type="match status" value="2"/>
</dbReference>
<evidence type="ECO:0000256" key="1">
    <source>
        <dbReference type="ARBA" id="ARBA00022441"/>
    </source>
</evidence>
<dbReference type="Pfam" id="PF24681">
    <property type="entry name" value="Kelch_KLHDC2_KLHL20_DRC7"/>
    <property type="match status" value="1"/>
</dbReference>
<keyword evidence="1" id="KW-0880">Kelch repeat</keyword>
<dbReference type="PANTHER" id="PTHR46461">
    <property type="entry name" value="KELCH DOMAIN-CONTAINING PROTEIN 3"/>
    <property type="match status" value="1"/>
</dbReference>
<dbReference type="WBParaSite" id="MBELARI_LOCUS18294">
    <property type="protein sequence ID" value="MBELARI_LOCUS18294"/>
    <property type="gene ID" value="MBELARI_LOCUS18294"/>
</dbReference>
<accession>A0AAF3EVS5</accession>
<proteinExistence type="predicted"/>
<sequence length="433" mass="49178">MLWTVALTGGPRRVNHAAVTIDGHVWTFGGYCSGEPQESNIPVDIHVLNTHTYRWQAVHATNEGIPRQPKDRSTGREEQMDGLNRIERIMGGAILGEEMDVDEDDDDRLSAERLPKQVPYQRYGHTVCAYNGKAYLWGGRNDEFGASSLLHEFNPCTLQWTLVETTGIRPPARDGHSAVVYGSKMYIFGGFEEDLQRFSQETYVFDFKRQRWTQLITKGIPPLWRDFHTAVALDDNMYVFGGRSDQMGEFHSTKDIYDERLQILNLKTLEWREAVATGPKPCGRRSHSAWAYGGRMYTFGGYQGTINKHFNDLHCYDPNTGSWEVVVPNGEFPSARRRQCTVVIDHKLYLFGGTMPIGVTANNSASGLADLDDLHILDFQPSLETLAMQQLIKLKDPRTAYYLPRVLWTQYENMTKPNTISPGHSATRMELFG</sequence>
<dbReference type="InterPro" id="IPR052637">
    <property type="entry name" value="KLHDC3-like"/>
</dbReference>
<organism evidence="2 3">
    <name type="scientific">Mesorhabditis belari</name>
    <dbReference type="NCBI Taxonomy" id="2138241"/>
    <lineage>
        <taxon>Eukaryota</taxon>
        <taxon>Metazoa</taxon>
        <taxon>Ecdysozoa</taxon>
        <taxon>Nematoda</taxon>
        <taxon>Chromadorea</taxon>
        <taxon>Rhabditida</taxon>
        <taxon>Rhabditina</taxon>
        <taxon>Rhabditomorpha</taxon>
        <taxon>Rhabditoidea</taxon>
        <taxon>Rhabditidae</taxon>
        <taxon>Mesorhabditinae</taxon>
        <taxon>Mesorhabditis</taxon>
    </lineage>
</organism>
<protein>
    <submittedName>
        <fullName evidence="3">Kelch domain-containing protein 3</fullName>
    </submittedName>
</protein>
<dbReference type="PANTHER" id="PTHR46461:SF1">
    <property type="entry name" value="KELCH DOMAIN-CONTAINING PROTEIN 3"/>
    <property type="match status" value="1"/>
</dbReference>
<dbReference type="InterPro" id="IPR015915">
    <property type="entry name" value="Kelch-typ_b-propeller"/>
</dbReference>
<keyword evidence="2" id="KW-1185">Reference proteome</keyword>
<reference evidence="3" key="1">
    <citation type="submission" date="2024-02" db="UniProtKB">
        <authorList>
            <consortium name="WormBaseParasite"/>
        </authorList>
    </citation>
    <scope>IDENTIFICATION</scope>
</reference>
<dbReference type="Proteomes" id="UP000887575">
    <property type="component" value="Unassembled WGS sequence"/>
</dbReference>
<dbReference type="GO" id="GO:0003682">
    <property type="term" value="F:chromatin binding"/>
    <property type="evidence" value="ECO:0007669"/>
    <property type="project" value="InterPro"/>
</dbReference>